<name>A0A1I6N1X2_9RHOB</name>
<organism evidence="1 2">
    <name type="scientific">Yoonia litorea</name>
    <dbReference type="NCBI Taxonomy" id="1123755"/>
    <lineage>
        <taxon>Bacteria</taxon>
        <taxon>Pseudomonadati</taxon>
        <taxon>Pseudomonadota</taxon>
        <taxon>Alphaproteobacteria</taxon>
        <taxon>Rhodobacterales</taxon>
        <taxon>Paracoccaceae</taxon>
        <taxon>Yoonia</taxon>
    </lineage>
</organism>
<dbReference type="Proteomes" id="UP000198926">
    <property type="component" value="Unassembled WGS sequence"/>
</dbReference>
<evidence type="ECO:0000313" key="1">
    <source>
        <dbReference type="EMBL" id="SFS21949.1"/>
    </source>
</evidence>
<accession>A0A1I6N1X2</accession>
<proteinExistence type="predicted"/>
<protein>
    <submittedName>
        <fullName evidence="1">Uncharacterized protein</fullName>
    </submittedName>
</protein>
<dbReference type="EMBL" id="FOZM01000003">
    <property type="protein sequence ID" value="SFS21949.1"/>
    <property type="molecule type" value="Genomic_DNA"/>
</dbReference>
<evidence type="ECO:0000313" key="2">
    <source>
        <dbReference type="Proteomes" id="UP000198926"/>
    </source>
</evidence>
<sequence>MTDLGCISPIVLKKALFGAEIVKIIHLLYE</sequence>
<dbReference type="AlphaFoldDB" id="A0A1I6N1X2"/>
<keyword evidence="2" id="KW-1185">Reference proteome</keyword>
<reference evidence="1 2" key="1">
    <citation type="submission" date="2016-10" db="EMBL/GenBank/DDBJ databases">
        <authorList>
            <person name="de Groot N.N."/>
        </authorList>
    </citation>
    <scope>NUCLEOTIDE SEQUENCE [LARGE SCALE GENOMIC DNA]</scope>
    <source>
        <strain evidence="1 2">DSM 29433</strain>
    </source>
</reference>
<gene>
    <name evidence="1" type="ORF">SAMN05444714_3032</name>
</gene>